<accession>B0E9U6</accession>
<dbReference type="RefSeq" id="XP_001735117.1">
    <property type="nucleotide sequence ID" value="XM_001735065.1"/>
</dbReference>
<name>B0E9U6_ENTDS</name>
<dbReference type="GeneID" id="5880054"/>
<dbReference type="KEGG" id="edi:EDI_272290"/>
<dbReference type="VEuPathDB" id="AmoebaDB:EDI_272290"/>
<dbReference type="AlphaFoldDB" id="B0E9U6"/>
<dbReference type="Proteomes" id="UP000008076">
    <property type="component" value="Unassembled WGS sequence"/>
</dbReference>
<dbReference type="OrthoDB" id="26019at2759"/>
<reference evidence="2" key="1">
    <citation type="submission" date="2007-12" db="EMBL/GenBank/DDBJ databases">
        <title>Annotation of Entamoeba dispar SAW760.</title>
        <authorList>
            <person name="Lorenzi H."/>
            <person name="Inman J."/>
            <person name="Schobel S."/>
            <person name="Amedeo P."/>
            <person name="Caler E."/>
        </authorList>
    </citation>
    <scope>NUCLEOTIDE SEQUENCE [LARGE SCALE GENOMIC DNA]</scope>
    <source>
        <strain evidence="2">ATCC PRA-260 / SAW760</strain>
    </source>
</reference>
<gene>
    <name evidence="1" type="ORF">EDI_272290</name>
</gene>
<evidence type="ECO:0000313" key="2">
    <source>
        <dbReference type="Proteomes" id="UP000008076"/>
    </source>
</evidence>
<organism evidence="2">
    <name type="scientific">Entamoeba dispar (strain ATCC PRA-260 / SAW760)</name>
    <dbReference type="NCBI Taxonomy" id="370354"/>
    <lineage>
        <taxon>Eukaryota</taxon>
        <taxon>Amoebozoa</taxon>
        <taxon>Evosea</taxon>
        <taxon>Archamoebae</taxon>
        <taxon>Mastigamoebida</taxon>
        <taxon>Entamoebidae</taxon>
        <taxon>Entamoeba</taxon>
    </lineage>
</organism>
<proteinExistence type="predicted"/>
<protein>
    <submittedName>
        <fullName evidence="1">Uncharacterized protein</fullName>
    </submittedName>
</protein>
<keyword evidence="2" id="KW-1185">Reference proteome</keyword>
<evidence type="ECO:0000313" key="1">
    <source>
        <dbReference type="EMBL" id="EDR28700.1"/>
    </source>
</evidence>
<feature type="non-terminal residue" evidence="1">
    <location>
        <position position="135"/>
    </location>
</feature>
<dbReference type="EMBL" id="DS548383">
    <property type="protein sequence ID" value="EDR28700.1"/>
    <property type="molecule type" value="Genomic_DNA"/>
</dbReference>
<sequence length="135" mass="15430">MEVCKRKVENYGKGKILSYCISDDYNRIYILNDARPHEVYEISCEDRIEEGTKIPESGRFDEIKSGAFSSCCLICKIQCECDSNNHQLCWYDNTLYILSIIQGMIIIVNGHMSYKIQVPSIDGAGEITIIKNDVF</sequence>